<dbReference type="Proteomes" id="UP001497516">
    <property type="component" value="Chromosome 8"/>
</dbReference>
<gene>
    <name evidence="1" type="ORF">LTRI10_LOCUS46933</name>
</gene>
<dbReference type="EMBL" id="OZ034821">
    <property type="protein sequence ID" value="CAL1407254.1"/>
    <property type="molecule type" value="Genomic_DNA"/>
</dbReference>
<reference evidence="1 2" key="1">
    <citation type="submission" date="2024-04" db="EMBL/GenBank/DDBJ databases">
        <authorList>
            <person name="Fracassetti M."/>
        </authorList>
    </citation>
    <scope>NUCLEOTIDE SEQUENCE [LARGE SCALE GENOMIC DNA]</scope>
</reference>
<evidence type="ECO:0000313" key="1">
    <source>
        <dbReference type="EMBL" id="CAL1407254.1"/>
    </source>
</evidence>
<name>A0AAV2G984_9ROSI</name>
<organism evidence="1 2">
    <name type="scientific">Linum trigynum</name>
    <dbReference type="NCBI Taxonomy" id="586398"/>
    <lineage>
        <taxon>Eukaryota</taxon>
        <taxon>Viridiplantae</taxon>
        <taxon>Streptophyta</taxon>
        <taxon>Embryophyta</taxon>
        <taxon>Tracheophyta</taxon>
        <taxon>Spermatophyta</taxon>
        <taxon>Magnoliopsida</taxon>
        <taxon>eudicotyledons</taxon>
        <taxon>Gunneridae</taxon>
        <taxon>Pentapetalae</taxon>
        <taxon>rosids</taxon>
        <taxon>fabids</taxon>
        <taxon>Malpighiales</taxon>
        <taxon>Linaceae</taxon>
        <taxon>Linum</taxon>
    </lineage>
</organism>
<dbReference type="AlphaFoldDB" id="A0AAV2G984"/>
<sequence length="72" mass="8272">MLCLGRRKVRRKARPRVERRCRAAEVRARGGNGVGVAKRVTTSLCRRRSWIYLCFVCAQPLVGQGIEMEVRK</sequence>
<evidence type="ECO:0000313" key="2">
    <source>
        <dbReference type="Proteomes" id="UP001497516"/>
    </source>
</evidence>
<accession>A0AAV2G984</accession>
<proteinExistence type="predicted"/>
<keyword evidence="2" id="KW-1185">Reference proteome</keyword>
<protein>
    <submittedName>
        <fullName evidence="1">Uncharacterized protein</fullName>
    </submittedName>
</protein>